<reference evidence="1" key="1">
    <citation type="submission" date="2023-11" db="EMBL/GenBank/DDBJ databases">
        <authorList>
            <person name="Poullet M."/>
        </authorList>
    </citation>
    <scope>NUCLEOTIDE SEQUENCE</scope>
    <source>
        <strain evidence="1">E1834</strain>
    </source>
</reference>
<accession>A0ACB1ASF5</accession>
<comment type="caution">
    <text evidence="1">The sequence shown here is derived from an EMBL/GenBank/DDBJ whole genome shotgun (WGS) entry which is preliminary data.</text>
</comment>
<evidence type="ECO:0000313" key="1">
    <source>
        <dbReference type="EMBL" id="CAK5101611.1"/>
    </source>
</evidence>
<protein>
    <submittedName>
        <fullName evidence="1">Uncharacterized protein</fullName>
    </submittedName>
</protein>
<dbReference type="Proteomes" id="UP001497535">
    <property type="component" value="Unassembled WGS sequence"/>
</dbReference>
<organism evidence="1 2">
    <name type="scientific">Meloidogyne enterolobii</name>
    <name type="common">Root-knot nematode worm</name>
    <name type="synonym">Meloidogyne mayaguensis</name>
    <dbReference type="NCBI Taxonomy" id="390850"/>
    <lineage>
        <taxon>Eukaryota</taxon>
        <taxon>Metazoa</taxon>
        <taxon>Ecdysozoa</taxon>
        <taxon>Nematoda</taxon>
        <taxon>Chromadorea</taxon>
        <taxon>Rhabditida</taxon>
        <taxon>Tylenchina</taxon>
        <taxon>Tylenchomorpha</taxon>
        <taxon>Tylenchoidea</taxon>
        <taxon>Meloidogynidae</taxon>
        <taxon>Meloidogyninae</taxon>
        <taxon>Meloidogyne</taxon>
    </lineage>
</organism>
<dbReference type="EMBL" id="CAVMJV010000110">
    <property type="protein sequence ID" value="CAK5101611.1"/>
    <property type="molecule type" value="Genomic_DNA"/>
</dbReference>
<keyword evidence="2" id="KW-1185">Reference proteome</keyword>
<gene>
    <name evidence="1" type="ORF">MENTE1834_LOCUS42333</name>
</gene>
<name>A0ACB1ASF5_MELEN</name>
<sequence length="103" mass="11788">MVGGMTPSEHSKSSWASEINKDKINCFNLGQTEQLLKRHKSLNLLYSETFKNQNKTIWRSNSLGSQRTDLSNYLPIYAQIKHSRQSVASQKLVSSEDCLLDRK</sequence>
<proteinExistence type="predicted"/>
<evidence type="ECO:0000313" key="2">
    <source>
        <dbReference type="Proteomes" id="UP001497535"/>
    </source>
</evidence>